<evidence type="ECO:0000256" key="2">
    <source>
        <dbReference type="ARBA" id="ARBA00022490"/>
    </source>
</evidence>
<sequence>MATEYLRVLVNTVAIRDEPGSTDRLGDFTKNDAVKLIKPCTSDGVPEWVEVDMVGAIREPAEEGRERPSKGFVRTRNRVATLLEPWTDSTEASKARDDQAAKRNDGTSWFKSATRTAASAASHAKPLLAGGREEYERRQRLHAAASDLIRECRMGPVALRQKLLDTFDEKDWAAAHLADDKVLRALHFVAERDARAPAVESHGSVPTPPSPEQKVPVRPPPSPARGLVTIREERKIYTGPGSSTCELGPATEVKGALGALVADSDVFGELWVRLPFASRAALAQAARGVCKAARGVPWRRQCVALADACGVLDAAFGDGATDAVDDAAWRARFVDVWTRRRHKWRGGADPGGSFSIRAVVRFRPRLVAASETDHGGVFLPLHQRLQLRKLGHNTPCLEAEVSERIGLVNESVETYADRQKRRRSEARRNTEALRRAKKEGKRLNSENVHPNCEPAPAAAEAPAPAPVPEAPAPITAEAPAPAVEAPAPAPAEEEAPRGAFAAAAAVSAKVVGVESQRVLVGVPGTGLSYFNFERVLDGDANQESSYETSCAPLVKSFCDGTNGCLLAYGQTGSGKTHTMFGPPDTLSDACHAPGSELSRNAGVVPRALADCLKAVEGAKERGACVNATLSFTYLELYREQLTDLMTGEKVSLYRVGKGAAADEYREQAGCDDDVLLGNATHFDVTAHGAKKAWAALAEAEGRKRRAATAMNARSSRAHTVFALSLTQRRSINEAVLSSKLYLCDLGGSEQVKKSKATGQRFQEAVEINRSLTVLGRVVDALVRKNKYHVPYYESRLTTLLQPAFGGNARTTILIAASPDDKDGDEALAALRFGRRCARIENSTKCSTANMKEVLEHLEGQIGDAKKELATLEARGAKQRAEAEASDATLRGMGAGHNAASRLQAVSHQDDTGGDVTKESRLAGAKGYTHVDDDAGQYVILTQKLAALEARRRLVVG</sequence>
<dbReference type="GO" id="GO:0007018">
    <property type="term" value="P:microtubule-based movement"/>
    <property type="evidence" value="ECO:0007669"/>
    <property type="project" value="InterPro"/>
</dbReference>
<dbReference type="SMART" id="SM00129">
    <property type="entry name" value="KISc"/>
    <property type="match status" value="1"/>
</dbReference>
<dbReference type="SUPFAM" id="SSF52540">
    <property type="entry name" value="P-loop containing nucleoside triphosphate hydrolases"/>
    <property type="match status" value="1"/>
</dbReference>
<feature type="binding site" evidence="6">
    <location>
        <begin position="569"/>
        <end position="576"/>
    </location>
    <ligand>
        <name>ATP</name>
        <dbReference type="ChEBI" id="CHEBI:30616"/>
    </ligand>
</feature>
<comment type="caution">
    <text evidence="10">The sequence shown here is derived from an EMBL/GenBank/DDBJ whole genome shotgun (WGS) entry which is preliminary data.</text>
</comment>
<organism evidence="10 11">
    <name type="scientific">Pelagomonas calceolata</name>
    <dbReference type="NCBI Taxonomy" id="35677"/>
    <lineage>
        <taxon>Eukaryota</taxon>
        <taxon>Sar</taxon>
        <taxon>Stramenopiles</taxon>
        <taxon>Ochrophyta</taxon>
        <taxon>Pelagophyceae</taxon>
        <taxon>Pelagomonadales</taxon>
        <taxon>Pelagomonadaceae</taxon>
        <taxon>Pelagomonas</taxon>
    </lineage>
</organism>
<comment type="subcellular location">
    <subcellularLocation>
        <location evidence="1">Cytoplasm</location>
    </subcellularLocation>
</comment>
<comment type="similarity">
    <text evidence="6">Belongs to the TRAFAC class myosin-kinesin ATPase superfamily. Kinesin family.</text>
</comment>
<feature type="region of interest" description="Disordered" evidence="8">
    <location>
        <begin position="85"/>
        <end position="110"/>
    </location>
</feature>
<reference evidence="10" key="1">
    <citation type="submission" date="2021-11" db="EMBL/GenBank/DDBJ databases">
        <authorList>
            <consortium name="Genoscope - CEA"/>
            <person name="William W."/>
        </authorList>
    </citation>
    <scope>NUCLEOTIDE SEQUENCE</scope>
</reference>
<evidence type="ECO:0000259" key="9">
    <source>
        <dbReference type="PROSITE" id="PS50067"/>
    </source>
</evidence>
<keyword evidence="3 6" id="KW-0547">Nucleotide-binding</keyword>
<dbReference type="PANTHER" id="PTHR47969">
    <property type="entry name" value="CHROMOSOME-ASSOCIATED KINESIN KIF4A-RELATED"/>
    <property type="match status" value="1"/>
</dbReference>
<dbReference type="Gene3D" id="3.40.850.10">
    <property type="entry name" value="Kinesin motor domain"/>
    <property type="match status" value="1"/>
</dbReference>
<accession>A0A8J2WTD6</accession>
<keyword evidence="11" id="KW-1185">Reference proteome</keyword>
<name>A0A8J2WTD6_9STRA</name>
<dbReference type="Pfam" id="PF00225">
    <property type="entry name" value="Kinesin"/>
    <property type="match status" value="1"/>
</dbReference>
<dbReference type="InterPro" id="IPR027417">
    <property type="entry name" value="P-loop_NTPase"/>
</dbReference>
<feature type="coiled-coil region" evidence="7">
    <location>
        <begin position="847"/>
        <end position="881"/>
    </location>
</feature>
<dbReference type="Proteomes" id="UP000789595">
    <property type="component" value="Unassembled WGS sequence"/>
</dbReference>
<dbReference type="InterPro" id="IPR036961">
    <property type="entry name" value="Kinesin_motor_dom_sf"/>
</dbReference>
<dbReference type="GO" id="GO:0005524">
    <property type="term" value="F:ATP binding"/>
    <property type="evidence" value="ECO:0007669"/>
    <property type="project" value="UniProtKB-UniRule"/>
</dbReference>
<dbReference type="PROSITE" id="PS50067">
    <property type="entry name" value="KINESIN_MOTOR_2"/>
    <property type="match status" value="1"/>
</dbReference>
<dbReference type="GO" id="GO:0005737">
    <property type="term" value="C:cytoplasm"/>
    <property type="evidence" value="ECO:0007669"/>
    <property type="project" value="UniProtKB-SubCell"/>
</dbReference>
<evidence type="ECO:0000256" key="8">
    <source>
        <dbReference type="SAM" id="MobiDB-lite"/>
    </source>
</evidence>
<feature type="region of interest" description="Disordered" evidence="8">
    <location>
        <begin position="196"/>
        <end position="225"/>
    </location>
</feature>
<keyword evidence="4 6" id="KW-0067">ATP-binding</keyword>
<proteinExistence type="inferred from homology"/>
<evidence type="ECO:0000313" key="10">
    <source>
        <dbReference type="EMBL" id="CAH0367522.1"/>
    </source>
</evidence>
<feature type="region of interest" description="Disordered" evidence="8">
    <location>
        <begin position="414"/>
        <end position="473"/>
    </location>
</feature>
<dbReference type="EMBL" id="CAKKNE010000002">
    <property type="protein sequence ID" value="CAH0367522.1"/>
    <property type="molecule type" value="Genomic_DNA"/>
</dbReference>
<evidence type="ECO:0000256" key="4">
    <source>
        <dbReference type="ARBA" id="ARBA00022840"/>
    </source>
</evidence>
<dbReference type="InterPro" id="IPR001752">
    <property type="entry name" value="Kinesin_motor_dom"/>
</dbReference>
<evidence type="ECO:0000256" key="7">
    <source>
        <dbReference type="SAM" id="Coils"/>
    </source>
</evidence>
<feature type="compositionally biased region" description="Basic and acidic residues" evidence="8">
    <location>
        <begin position="91"/>
        <end position="105"/>
    </location>
</feature>
<dbReference type="InterPro" id="IPR027640">
    <property type="entry name" value="Kinesin-like_fam"/>
</dbReference>
<dbReference type="GO" id="GO:0005875">
    <property type="term" value="C:microtubule associated complex"/>
    <property type="evidence" value="ECO:0007669"/>
    <property type="project" value="TreeGrafter"/>
</dbReference>
<gene>
    <name evidence="10" type="ORF">PECAL_2P05470</name>
</gene>
<evidence type="ECO:0000313" key="11">
    <source>
        <dbReference type="Proteomes" id="UP000789595"/>
    </source>
</evidence>
<dbReference type="PANTHER" id="PTHR47969:SF15">
    <property type="entry name" value="CHROMOSOME-ASSOCIATED KINESIN KIF4A-RELATED"/>
    <property type="match status" value="1"/>
</dbReference>
<dbReference type="GO" id="GO:0003777">
    <property type="term" value="F:microtubule motor activity"/>
    <property type="evidence" value="ECO:0007669"/>
    <property type="project" value="InterPro"/>
</dbReference>
<protein>
    <recommendedName>
        <fullName evidence="9">Kinesin motor domain-containing protein</fullName>
    </recommendedName>
</protein>
<dbReference type="GO" id="GO:0007052">
    <property type="term" value="P:mitotic spindle organization"/>
    <property type="evidence" value="ECO:0007669"/>
    <property type="project" value="TreeGrafter"/>
</dbReference>
<evidence type="ECO:0000256" key="5">
    <source>
        <dbReference type="ARBA" id="ARBA00023054"/>
    </source>
</evidence>
<dbReference type="OrthoDB" id="20295at2759"/>
<keyword evidence="6" id="KW-0505">Motor protein</keyword>
<keyword evidence="2" id="KW-0963">Cytoplasm</keyword>
<dbReference type="GO" id="GO:0008017">
    <property type="term" value="F:microtubule binding"/>
    <property type="evidence" value="ECO:0007669"/>
    <property type="project" value="InterPro"/>
</dbReference>
<feature type="domain" description="Kinesin motor" evidence="9">
    <location>
        <begin position="503"/>
        <end position="839"/>
    </location>
</feature>
<evidence type="ECO:0000256" key="6">
    <source>
        <dbReference type="PROSITE-ProRule" id="PRU00283"/>
    </source>
</evidence>
<feature type="compositionally biased region" description="Pro residues" evidence="8">
    <location>
        <begin position="206"/>
        <end position="223"/>
    </location>
</feature>
<keyword evidence="5 7" id="KW-0175">Coiled coil</keyword>
<dbReference type="GO" id="GO:0051231">
    <property type="term" value="P:spindle elongation"/>
    <property type="evidence" value="ECO:0007669"/>
    <property type="project" value="TreeGrafter"/>
</dbReference>
<evidence type="ECO:0000256" key="3">
    <source>
        <dbReference type="ARBA" id="ARBA00022741"/>
    </source>
</evidence>
<dbReference type="AlphaFoldDB" id="A0A8J2WTD6"/>
<evidence type="ECO:0000256" key="1">
    <source>
        <dbReference type="ARBA" id="ARBA00004496"/>
    </source>
</evidence>
<dbReference type="PRINTS" id="PR00380">
    <property type="entry name" value="KINESINHEAVY"/>
</dbReference>